<evidence type="ECO:0000313" key="4">
    <source>
        <dbReference type="Proteomes" id="UP000253606"/>
    </source>
</evidence>
<dbReference type="PANTHER" id="PTHR16026">
    <property type="entry name" value="CARTILAGE ACIDIC PROTEIN 1"/>
    <property type="match status" value="1"/>
</dbReference>
<dbReference type="AlphaFoldDB" id="A0A2Z5G8D4"/>
<dbReference type="Proteomes" id="UP000253606">
    <property type="component" value="Chromosome"/>
</dbReference>
<keyword evidence="1" id="KW-0732">Signal</keyword>
<dbReference type="InterPro" id="IPR013517">
    <property type="entry name" value="FG-GAP"/>
</dbReference>
<gene>
    <name evidence="3" type="ORF">ACPOL_5657</name>
</gene>
<sequence>MLGLLCGAGMAGSAPPKLLAQIASAHPQPQVQPKTGAPVANFIDLASIAGLNERTTVGGIHEKRYILETTGGGVAMFDYDNDGWLDLFLVNGSTLSPITGPAPTNKLYKNNRDGTFTDVTAKAGLARHGWGQGVCVGDYNGDGWLDLFVTFYGQNALYRNNGDGTFTDVTRDCGLITAENSYSTGAAFLDYDRDGHLDLFVTRYVDFAEATSHDAGHGETCKWRGVPVMCGPRGLRGAKNTLYRNTGNGKFEDVTEKAGILNDKHYGFTPLVVDYNNDGWPDIYVANDSTASLLYRNNRDGTFSEVGALAGVAYNEDGREQSGMGTDAADYDGDGLFDLVKTNFEQDTSTLYHNRGDGTFDDVTFRGGLGVNTSFVGWGCGFLDFDDDGWPDIFMANGHVYPEVDKALGDTSYKQRKILYRNRGDGTFEDVSVRSGAGIGLKRSSRGVAFGDLFNTGSTDILISNMNETPTLLRNTMSYKASSLTIRLQGQPPNVFGFGARVTVAAGKLHMMNEVRSGGSYLSQNDLRLRFGLGNAGAADKVVVRWPDGKEDTLKDVSAKRFVTIAHGGRVVSDTSYQPCPLKLKNA</sequence>
<dbReference type="Gene3D" id="2.130.10.130">
    <property type="entry name" value="Integrin alpha, N-terminal"/>
    <property type="match status" value="2"/>
</dbReference>
<dbReference type="EMBL" id="CP030840">
    <property type="protein sequence ID" value="AXC14905.1"/>
    <property type="molecule type" value="Genomic_DNA"/>
</dbReference>
<dbReference type="SUPFAM" id="SSF69318">
    <property type="entry name" value="Integrin alpha N-terminal domain"/>
    <property type="match status" value="1"/>
</dbReference>
<dbReference type="Pfam" id="PF07593">
    <property type="entry name" value="UnbV_ASPIC"/>
    <property type="match status" value="1"/>
</dbReference>
<protein>
    <recommendedName>
        <fullName evidence="2">ASPIC/UnbV domain-containing protein</fullName>
    </recommendedName>
</protein>
<evidence type="ECO:0000259" key="2">
    <source>
        <dbReference type="Pfam" id="PF07593"/>
    </source>
</evidence>
<dbReference type="InterPro" id="IPR028994">
    <property type="entry name" value="Integrin_alpha_N"/>
</dbReference>
<name>A0A2Z5G8D4_9BACT</name>
<accession>A0A2Z5G8D4</accession>
<dbReference type="InterPro" id="IPR027039">
    <property type="entry name" value="Crtac1"/>
</dbReference>
<evidence type="ECO:0000256" key="1">
    <source>
        <dbReference type="ARBA" id="ARBA00022729"/>
    </source>
</evidence>
<dbReference type="InterPro" id="IPR011519">
    <property type="entry name" value="UnbV_ASPIC"/>
</dbReference>
<feature type="domain" description="ASPIC/UnbV" evidence="2">
    <location>
        <begin position="497"/>
        <end position="563"/>
    </location>
</feature>
<dbReference type="PANTHER" id="PTHR16026:SF0">
    <property type="entry name" value="CARTILAGE ACIDIC PROTEIN 1"/>
    <property type="match status" value="1"/>
</dbReference>
<keyword evidence="4" id="KW-1185">Reference proteome</keyword>
<dbReference type="Pfam" id="PF13517">
    <property type="entry name" value="FG-GAP_3"/>
    <property type="match status" value="2"/>
</dbReference>
<dbReference type="KEGG" id="abas:ACPOL_5657"/>
<proteinExistence type="predicted"/>
<organism evidence="3 4">
    <name type="scientific">Acidisarcina polymorpha</name>
    <dbReference type="NCBI Taxonomy" id="2211140"/>
    <lineage>
        <taxon>Bacteria</taxon>
        <taxon>Pseudomonadati</taxon>
        <taxon>Acidobacteriota</taxon>
        <taxon>Terriglobia</taxon>
        <taxon>Terriglobales</taxon>
        <taxon>Acidobacteriaceae</taxon>
        <taxon>Acidisarcina</taxon>
    </lineage>
</organism>
<evidence type="ECO:0000313" key="3">
    <source>
        <dbReference type="EMBL" id="AXC14905.1"/>
    </source>
</evidence>
<reference evidence="3 4" key="1">
    <citation type="journal article" date="2018" name="Front. Microbiol.">
        <title>Hydrolytic Capabilities as a Key to Environmental Success: Chitinolytic and Cellulolytic Acidobacteria From Acidic Sub-arctic Soils and Boreal Peatlands.</title>
        <authorList>
            <person name="Belova S.E."/>
            <person name="Ravin N.V."/>
            <person name="Pankratov T.A."/>
            <person name="Rakitin A.L."/>
            <person name="Ivanova A.A."/>
            <person name="Beletsky A.V."/>
            <person name="Mardanov A.V."/>
            <person name="Sinninghe Damste J.S."/>
            <person name="Dedysh S.N."/>
        </authorList>
    </citation>
    <scope>NUCLEOTIDE SEQUENCE [LARGE SCALE GENOMIC DNA]</scope>
    <source>
        <strain evidence="3 4">SBC82</strain>
    </source>
</reference>